<dbReference type="Pfam" id="PF13948">
    <property type="entry name" value="DUF4215"/>
    <property type="match status" value="7"/>
</dbReference>
<dbReference type="PANTHER" id="PTHR38934:SF6">
    <property type="entry name" value="CHROMOSOME UNDETERMINED SCAFFOLD_176, WHOLE GENOME SHOTGUN SEQUENCE"/>
    <property type="match status" value="1"/>
</dbReference>
<protein>
    <recommendedName>
        <fullName evidence="5">EGF-like domain-containing protein</fullName>
    </recommendedName>
</protein>
<evidence type="ECO:0000256" key="3">
    <source>
        <dbReference type="ARBA" id="ARBA00023157"/>
    </source>
</evidence>
<keyword evidence="4" id="KW-1133">Transmembrane helix</keyword>
<feature type="domain" description="EGF-like" evidence="5">
    <location>
        <begin position="1393"/>
        <end position="1421"/>
    </location>
</feature>
<keyword evidence="2" id="KW-0677">Repeat</keyword>
<comment type="caution">
    <text evidence="6">The sequence shown here is derived from an EMBL/GenBank/DDBJ whole genome shotgun (WGS) entry which is preliminary data.</text>
</comment>
<evidence type="ECO:0000256" key="1">
    <source>
        <dbReference type="ARBA" id="ARBA00022729"/>
    </source>
</evidence>
<feature type="transmembrane region" description="Helical" evidence="4">
    <location>
        <begin position="1928"/>
        <end position="1953"/>
    </location>
</feature>
<feature type="transmembrane region" description="Helical" evidence="4">
    <location>
        <begin position="1901"/>
        <end position="1922"/>
    </location>
</feature>
<keyword evidence="7" id="KW-1185">Reference proteome</keyword>
<dbReference type="SMART" id="SM00261">
    <property type="entry name" value="FU"/>
    <property type="match status" value="11"/>
</dbReference>
<feature type="domain" description="EGF-like" evidence="5">
    <location>
        <begin position="1056"/>
        <end position="1088"/>
    </location>
</feature>
<dbReference type="InterPro" id="IPR006212">
    <property type="entry name" value="Furin_repeat"/>
</dbReference>
<dbReference type="EMBL" id="CAJJDN010000036">
    <property type="protein sequence ID" value="CAD8077810.1"/>
    <property type="molecule type" value="Genomic_DNA"/>
</dbReference>
<dbReference type="InterPro" id="IPR011936">
    <property type="entry name" value="Myxo_disulph_rpt"/>
</dbReference>
<dbReference type="SMART" id="SM00181">
    <property type="entry name" value="EGF"/>
    <property type="match status" value="7"/>
</dbReference>
<keyword evidence="1" id="KW-0732">Signal</keyword>
<evidence type="ECO:0000256" key="4">
    <source>
        <dbReference type="SAM" id="Phobius"/>
    </source>
</evidence>
<keyword evidence="4" id="KW-0472">Membrane</keyword>
<evidence type="ECO:0000313" key="6">
    <source>
        <dbReference type="EMBL" id="CAD8077810.1"/>
    </source>
</evidence>
<sequence>MLHKANCQWTSIASYLTQKKYFVFSNDIDCEKYSDGFVQNNGGVKTTANFLNCSEQGSYITLTNTYSIAYYFKYQQFENQMFFVTFDLILFGEWNELDQVTYSINSKEYSWIYNNSIQKVQIANGVCNSQSAFIQTINFTINQTSIKGQHQFKAISISGDASIKNFIYSALICHPNCKTCWGSQPDQCSECFQGQVQFDNTCLNKCPPERPYFVKQQGCKIICPMDQLFYINGYCEKYNRNNYLLLGLQEQKTKEQYNWQILYDFKDLSLPIPRNFYYDTYYLLGLFKMNQGIYRVVNLINTYKLTLIYLQLVLFNKMPTGSSIELLINDTYFAKIYENNTVIETDKFIIYRTFQTSVYSDGTQSYQYNNYYQIYLETTLSGYFTLKLIGNYINSNAGWAIRTIEISSGYCPSQCKQCSEKFKCLQCNNNYYLTKWTQCTPCNNQNQILIDGYCQDFDHSDATINSQLLVKEFVGLDINPETYSQYVLNSFQGQNFLKGDQIYYSVYNNSQRIFGGPFIWAQARFSRQFNNLAAHHSFTIAFVVVFGPKFQENGKFILYIDDQFTKELNTSNGLEQKIFEKYVHNYNILKIDWECQGLQNEPIEAYCGFYQFYLTIHYCIKDCLNCDQTRCLDDTPTIQQSQCTNLNQYYDVYLTECVNCPINCQVCSSFQNCLQCKDRFENSSLGCICNNNNFLDKQQQTCIQCPTNCKQCINDQVCTECEIDKYRILINSQCICIDGYFENNGDCKICIQFCKKCNQQNDCQQCFQGYEFDNISISCKLSGNQYYVQGLDILLGCDQKNGCDPCNLNYSNCKCGDGMITDIEECDDSNIIKNDGCFECKLECQSECTKCVRGICYECGIIGWYLDIQMDNKYICKEQCKDGIKLGKEKCDDNIESTKLIYCQKCDFDQGKCLECRDGLVAKSNYCINNCGDGIIVSAPDKNIQEQCDDNNQVENDGCSSSCKFSCQSSLICNKCIDNICYNCVNTYRLNPKLHRCECTESCLNCDFINGNGCLQCQIGYELRDKQCYTICGDQIVTSHEQCDDANLIHDDGCHFCQYNCQHSCAFCIQGRCLKCLPNYSLLLSKCYYLPQQQNIFHYQIHNYYYNPSHLQLLFYQPFEYNMFQKVIQLQSLGLNNIKQMQLLKLIYFNYFESTLSFGLNNLQQNDDQIINYLKLQQDVIIYTTCFENDIECSLEFCLSCSQSNCQTLTKNNREQNCHQICGDGIVSKDEECDYQIQNYDKICTNCKYNCPLNCQLCHQGICIKCYQGFNLDLIYNSCNSICGDKLITIQEICDDGNNIIYDGCTQCQFQCQETCTNCYYGKCLSCQSSLFFDQKKGTCLDKKLCNESNGLYYNDLTNSCFTICGDQIKALDEQCDDGNQLRYDGCYQCQFECEQLCLICTNGKCTQCIDGYIIQNQICINQCGDGLVLTSEQCDDGNIVSRDGCTQCIIDPGYKCIIIQNQSFCFTCTSNCNYCTYFNNQIICNSCIKGYFLLGNDCIKCSESCLECEKTPNNCTSCKIQKCEKCQNDLGLYPNYNLQKCVSKCGDLIKASDEQCDDGNNQTGDGCNSLCQIEKGYECVKNICSKIPDKKVIANFSNKTTINNNLELIGEIDFFNICSQIQIKIDYFNSTEFNYTLKSFLINQTSLSGCYLDFQFYKTITEINLIHLLIPKSINSSRFLDEIQDIVIIPRKQIFYNQNQQAQAQQIATASNQFKVILQMLGPITIILGGLDSFWTILEILTWINNFYFFDINYPLNVQQFFKQIKWDDIFAIPNLIQLNQPTDIYYFQAPPKFTEKDVNPIFIVNVQIFICMIIISIIIYFLCCVVVKIFEKKLNATTLQTHKIYVYTICQKDQKIQIQDQAKKQNPDLFKQKLQKLSKLTLFLFKVTYEYKQNIQSNLFSIIDLFILDIFMASLLQIICTQNFDHYIIIINFALALISVIFILIILQVYINVSSKHPHLLNNSIYQRKYFSIYSSINYENSLSRKYCYWNIIRKAAFIFSLIYFYGKPILQTILCSISCSINQLFLLYQNPFKDKLSLIRVGIPDFCIFCITLLNVLISVDDFTQILNVQQKFNIGWVIITLISLSIFVQLLFLLKQFLFNIKSNLLGILKFFCG</sequence>
<dbReference type="InterPro" id="IPR000742">
    <property type="entry name" value="EGF"/>
</dbReference>
<evidence type="ECO:0000256" key="2">
    <source>
        <dbReference type="ARBA" id="ARBA00022737"/>
    </source>
</evidence>
<feature type="transmembrane region" description="Helical" evidence="4">
    <location>
        <begin position="2078"/>
        <end position="2098"/>
    </location>
</feature>
<evidence type="ECO:0000313" key="7">
    <source>
        <dbReference type="Proteomes" id="UP000692954"/>
    </source>
</evidence>
<feature type="domain" description="EGF-like" evidence="5">
    <location>
        <begin position="843"/>
        <end position="892"/>
    </location>
</feature>
<name>A0A8S1MBP0_9CILI</name>
<dbReference type="PANTHER" id="PTHR38934">
    <property type="entry name" value="HYPHALLY REGULATED CELL WALL PROTEIN 1"/>
    <property type="match status" value="1"/>
</dbReference>
<keyword evidence="3" id="KW-1015">Disulfide bond</keyword>
<organism evidence="6 7">
    <name type="scientific">Paramecium sonneborni</name>
    <dbReference type="NCBI Taxonomy" id="65129"/>
    <lineage>
        <taxon>Eukaryota</taxon>
        <taxon>Sar</taxon>
        <taxon>Alveolata</taxon>
        <taxon>Ciliophora</taxon>
        <taxon>Intramacronucleata</taxon>
        <taxon>Oligohymenophorea</taxon>
        <taxon>Peniculida</taxon>
        <taxon>Parameciidae</taxon>
        <taxon>Paramecium</taxon>
    </lineage>
</organism>
<feature type="domain" description="EGF-like" evidence="5">
    <location>
        <begin position="1468"/>
        <end position="1500"/>
    </location>
</feature>
<feature type="transmembrane region" description="Helical" evidence="4">
    <location>
        <begin position="1808"/>
        <end position="1832"/>
    </location>
</feature>
<keyword evidence="4" id="KW-0812">Transmembrane</keyword>
<feature type="domain" description="EGF-like" evidence="5">
    <location>
        <begin position="998"/>
        <end position="1029"/>
    </location>
</feature>
<dbReference type="CDD" id="cd00064">
    <property type="entry name" value="FU"/>
    <property type="match status" value="1"/>
</dbReference>
<feature type="domain" description="EGF-like" evidence="5">
    <location>
        <begin position="410"/>
        <end position="440"/>
    </location>
</feature>
<evidence type="ECO:0000259" key="5">
    <source>
        <dbReference type="SMART" id="SM00181"/>
    </source>
</evidence>
<accession>A0A8S1MBP0</accession>
<proteinExistence type="predicted"/>
<dbReference type="Proteomes" id="UP000692954">
    <property type="component" value="Unassembled WGS sequence"/>
</dbReference>
<gene>
    <name evidence="6" type="ORF">PSON_ATCC_30995.1.T0360331</name>
</gene>
<feature type="domain" description="EGF-like" evidence="5">
    <location>
        <begin position="1250"/>
        <end position="1280"/>
    </location>
</feature>
<dbReference type="NCBIfam" id="TIGR02232">
    <property type="entry name" value="myxo_disulf_rpt"/>
    <property type="match status" value="4"/>
</dbReference>
<reference evidence="6" key="1">
    <citation type="submission" date="2021-01" db="EMBL/GenBank/DDBJ databases">
        <authorList>
            <consortium name="Genoscope - CEA"/>
            <person name="William W."/>
        </authorList>
    </citation>
    <scope>NUCLEOTIDE SEQUENCE</scope>
</reference>
<feature type="transmembrane region" description="Helical" evidence="4">
    <location>
        <begin position="2044"/>
        <end position="2063"/>
    </location>
</feature>